<name>A0ABU0QF34_9ACTN</name>
<sequence>MAMERTSRPGVTDSAGKADSLGPEAFTVEARLSLTAGARVGE</sequence>
<feature type="region of interest" description="Disordered" evidence="1">
    <location>
        <begin position="1"/>
        <end position="28"/>
    </location>
</feature>
<reference evidence="2 3" key="1">
    <citation type="submission" date="2023-07" db="EMBL/GenBank/DDBJ databases">
        <title>Comparative genomics of wheat-associated soil bacteria to identify genetic determinants of phenazine resistance.</title>
        <authorList>
            <person name="Mouncey N."/>
        </authorList>
    </citation>
    <scope>NUCLEOTIDE SEQUENCE [LARGE SCALE GENOMIC DNA]</scope>
    <source>
        <strain evidence="2 3">B3I12</strain>
    </source>
</reference>
<evidence type="ECO:0000256" key="1">
    <source>
        <dbReference type="SAM" id="MobiDB-lite"/>
    </source>
</evidence>
<comment type="caution">
    <text evidence="2">The sequence shown here is derived from an EMBL/GenBank/DDBJ whole genome shotgun (WGS) entry which is preliminary data.</text>
</comment>
<proteinExistence type="predicted"/>
<accession>A0ABU0QF34</accession>
<evidence type="ECO:0000313" key="2">
    <source>
        <dbReference type="EMBL" id="MDQ0745998.1"/>
    </source>
</evidence>
<dbReference type="RefSeq" id="WP_307173107.1">
    <property type="nucleotide sequence ID" value="NZ_JAUSYP010000001.1"/>
</dbReference>
<keyword evidence="3" id="KW-1185">Reference proteome</keyword>
<gene>
    <name evidence="2" type="ORF">QF034_000229</name>
</gene>
<organism evidence="2 3">
    <name type="scientific">Streptomyces africanus</name>
    <dbReference type="NCBI Taxonomy" id="231024"/>
    <lineage>
        <taxon>Bacteria</taxon>
        <taxon>Bacillati</taxon>
        <taxon>Actinomycetota</taxon>
        <taxon>Actinomycetes</taxon>
        <taxon>Kitasatosporales</taxon>
        <taxon>Streptomycetaceae</taxon>
        <taxon>Streptomyces</taxon>
    </lineage>
</organism>
<dbReference type="EMBL" id="JAUSYP010000001">
    <property type="protein sequence ID" value="MDQ0745998.1"/>
    <property type="molecule type" value="Genomic_DNA"/>
</dbReference>
<protein>
    <submittedName>
        <fullName evidence="2">Uncharacterized protein</fullName>
    </submittedName>
</protein>
<evidence type="ECO:0000313" key="3">
    <source>
        <dbReference type="Proteomes" id="UP001232755"/>
    </source>
</evidence>
<dbReference type="Proteomes" id="UP001232755">
    <property type="component" value="Unassembled WGS sequence"/>
</dbReference>